<sequence>MVGKLQRACLKNPVKKGSLGAPVDVLPCDLDVTGSSPGSRLLQKCRIRFAYISPIWYGLGIECLRIHSKFLAIHAIESYPTLLSAKLRVISYPTEYNSVIKEVQPKHKYSPLWCHPSPLQMQLGQPT</sequence>
<protein>
    <submittedName>
        <fullName evidence="1">Uncharacterized protein</fullName>
    </submittedName>
</protein>
<keyword evidence="2" id="KW-1185">Reference proteome</keyword>
<name>A0ABR2N2J4_9ASPA</name>
<dbReference type="Proteomes" id="UP001412067">
    <property type="component" value="Unassembled WGS sequence"/>
</dbReference>
<organism evidence="1 2">
    <name type="scientific">Platanthera guangdongensis</name>
    <dbReference type="NCBI Taxonomy" id="2320717"/>
    <lineage>
        <taxon>Eukaryota</taxon>
        <taxon>Viridiplantae</taxon>
        <taxon>Streptophyta</taxon>
        <taxon>Embryophyta</taxon>
        <taxon>Tracheophyta</taxon>
        <taxon>Spermatophyta</taxon>
        <taxon>Magnoliopsida</taxon>
        <taxon>Liliopsida</taxon>
        <taxon>Asparagales</taxon>
        <taxon>Orchidaceae</taxon>
        <taxon>Orchidoideae</taxon>
        <taxon>Orchideae</taxon>
        <taxon>Orchidinae</taxon>
        <taxon>Platanthera</taxon>
    </lineage>
</organism>
<evidence type="ECO:0000313" key="2">
    <source>
        <dbReference type="Proteomes" id="UP001412067"/>
    </source>
</evidence>
<evidence type="ECO:0000313" key="1">
    <source>
        <dbReference type="EMBL" id="KAK8969980.1"/>
    </source>
</evidence>
<gene>
    <name evidence="1" type="ORF">KSP40_PGU002850</name>
</gene>
<proteinExistence type="predicted"/>
<dbReference type="EMBL" id="JBBWWR010000002">
    <property type="protein sequence ID" value="KAK8969980.1"/>
    <property type="molecule type" value="Genomic_DNA"/>
</dbReference>
<accession>A0ABR2N2J4</accession>
<comment type="caution">
    <text evidence="1">The sequence shown here is derived from an EMBL/GenBank/DDBJ whole genome shotgun (WGS) entry which is preliminary data.</text>
</comment>
<reference evidence="1 2" key="1">
    <citation type="journal article" date="2022" name="Nat. Plants">
        <title>Genomes of leafy and leafless Platanthera orchids illuminate the evolution of mycoheterotrophy.</title>
        <authorList>
            <person name="Li M.H."/>
            <person name="Liu K.W."/>
            <person name="Li Z."/>
            <person name="Lu H.C."/>
            <person name="Ye Q.L."/>
            <person name="Zhang D."/>
            <person name="Wang J.Y."/>
            <person name="Li Y.F."/>
            <person name="Zhong Z.M."/>
            <person name="Liu X."/>
            <person name="Yu X."/>
            <person name="Liu D.K."/>
            <person name="Tu X.D."/>
            <person name="Liu B."/>
            <person name="Hao Y."/>
            <person name="Liao X.Y."/>
            <person name="Jiang Y.T."/>
            <person name="Sun W.H."/>
            <person name="Chen J."/>
            <person name="Chen Y.Q."/>
            <person name="Ai Y."/>
            <person name="Zhai J.W."/>
            <person name="Wu S.S."/>
            <person name="Zhou Z."/>
            <person name="Hsiao Y.Y."/>
            <person name="Wu W.L."/>
            <person name="Chen Y.Y."/>
            <person name="Lin Y.F."/>
            <person name="Hsu J.L."/>
            <person name="Li C.Y."/>
            <person name="Wang Z.W."/>
            <person name="Zhao X."/>
            <person name="Zhong W.Y."/>
            <person name="Ma X.K."/>
            <person name="Ma L."/>
            <person name="Huang J."/>
            <person name="Chen G.Z."/>
            <person name="Huang M.Z."/>
            <person name="Huang L."/>
            <person name="Peng D.H."/>
            <person name="Luo Y.B."/>
            <person name="Zou S.Q."/>
            <person name="Chen S.P."/>
            <person name="Lan S."/>
            <person name="Tsai W.C."/>
            <person name="Van de Peer Y."/>
            <person name="Liu Z.J."/>
        </authorList>
    </citation>
    <scope>NUCLEOTIDE SEQUENCE [LARGE SCALE GENOMIC DNA]</scope>
    <source>
        <strain evidence="1">Lor288</strain>
    </source>
</reference>